<feature type="transmembrane region" description="Helical" evidence="1">
    <location>
        <begin position="74"/>
        <end position="92"/>
    </location>
</feature>
<feature type="transmembrane region" description="Helical" evidence="1">
    <location>
        <begin position="104"/>
        <end position="130"/>
    </location>
</feature>
<keyword evidence="1" id="KW-0472">Membrane</keyword>
<keyword evidence="1" id="KW-0812">Transmembrane</keyword>
<keyword evidence="1" id="KW-1133">Transmembrane helix</keyword>
<proteinExistence type="predicted"/>
<organism evidence="2 3">
    <name type="scientific">Loofah witches'-broom phytoplasma</name>
    <dbReference type="NCBI Taxonomy" id="35773"/>
    <lineage>
        <taxon>Bacteria</taxon>
        <taxon>Bacillati</taxon>
        <taxon>Mycoplasmatota</taxon>
        <taxon>Mollicutes</taxon>
        <taxon>Acholeplasmatales</taxon>
        <taxon>Acholeplasmataceae</taxon>
        <taxon>Candidatus Phytoplasma</taxon>
        <taxon>16SrVIII (Loofah witches'-broom group)</taxon>
    </lineage>
</organism>
<evidence type="ECO:0000313" key="3">
    <source>
        <dbReference type="Proteomes" id="UP000672038"/>
    </source>
</evidence>
<feature type="transmembrane region" description="Helical" evidence="1">
    <location>
        <begin position="5"/>
        <end position="27"/>
    </location>
</feature>
<reference evidence="2" key="1">
    <citation type="submission" date="2020-06" db="EMBL/GenBank/DDBJ databases">
        <title>Complete genome sequence of Candidatus Phytoplasma luffae NCHU2019.</title>
        <authorList>
            <person name="Cho S.-T."/>
            <person name="Tan C.-M."/>
            <person name="Li J.-R."/>
            <person name="Chien Y.-Y."/>
            <person name="Chiu Y.-C."/>
            <person name="Yang J.-Y."/>
            <person name="Kuo C.-H."/>
        </authorList>
    </citation>
    <scope>NUCLEOTIDE SEQUENCE</scope>
    <source>
        <strain evidence="2">NCHU2019</strain>
    </source>
</reference>
<feature type="transmembrane region" description="Helical" evidence="1">
    <location>
        <begin position="186"/>
        <end position="205"/>
    </location>
</feature>
<sequence>MFLGIYNYTVYLTYLNLFMGTLGIFLIEENFNLKWPFICLFLAGVCDMFDGAVSNLKKNKNIKEKRYGVQIDSLADIISFGVLPILIGNKLFEECFKDCYSSILHFLLRIFVFTVFGLYILAVLIRLAYFNVLSEEYLNLDPCQEKNNNKIYIGLPVTVVSFIFPILYLIEFLIKENFANLSLVSVFFKFVYVFFILGLSFLFVCDKIKFKKPKFLFF</sequence>
<dbReference type="Gene3D" id="1.20.120.1760">
    <property type="match status" value="1"/>
</dbReference>
<dbReference type="Pfam" id="PF01066">
    <property type="entry name" value="CDP-OH_P_transf"/>
    <property type="match status" value="1"/>
</dbReference>
<gene>
    <name evidence="2" type="primary">pssA</name>
    <name evidence="2" type="ORF">LFWB_5310</name>
</gene>
<accession>A0A975IM33</accession>
<dbReference type="KEGG" id="pluf:LFWB_5310"/>
<protein>
    <submittedName>
        <fullName evidence="2">CDP-diacylglycerol-serine O-phosphatidyltransferase</fullName>
    </submittedName>
</protein>
<keyword evidence="3" id="KW-1185">Reference proteome</keyword>
<dbReference type="Proteomes" id="UP000672038">
    <property type="component" value="Chromosome"/>
</dbReference>
<evidence type="ECO:0000256" key="1">
    <source>
        <dbReference type="SAM" id="Phobius"/>
    </source>
</evidence>
<dbReference type="InterPro" id="IPR000462">
    <property type="entry name" value="CDP-OH_P_trans"/>
</dbReference>
<dbReference type="RefSeq" id="WP_210954567.1">
    <property type="nucleotide sequence ID" value="NZ_CP054393.1"/>
</dbReference>
<dbReference type="GO" id="GO:0016020">
    <property type="term" value="C:membrane"/>
    <property type="evidence" value="ECO:0007669"/>
    <property type="project" value="InterPro"/>
</dbReference>
<evidence type="ECO:0000313" key="2">
    <source>
        <dbReference type="EMBL" id="QTX03097.1"/>
    </source>
</evidence>
<dbReference type="GO" id="GO:0008654">
    <property type="term" value="P:phospholipid biosynthetic process"/>
    <property type="evidence" value="ECO:0007669"/>
    <property type="project" value="InterPro"/>
</dbReference>
<dbReference type="AlphaFoldDB" id="A0A975IM33"/>
<dbReference type="EMBL" id="CP054393">
    <property type="protein sequence ID" value="QTX03097.1"/>
    <property type="molecule type" value="Genomic_DNA"/>
</dbReference>
<dbReference type="GO" id="GO:0016780">
    <property type="term" value="F:phosphotransferase activity, for other substituted phosphate groups"/>
    <property type="evidence" value="ECO:0007669"/>
    <property type="project" value="InterPro"/>
</dbReference>
<feature type="transmembrane region" description="Helical" evidence="1">
    <location>
        <begin position="33"/>
        <end position="53"/>
    </location>
</feature>
<feature type="transmembrane region" description="Helical" evidence="1">
    <location>
        <begin position="151"/>
        <end position="174"/>
    </location>
</feature>
<dbReference type="InterPro" id="IPR043130">
    <property type="entry name" value="CDP-OH_PTrfase_TM_dom"/>
</dbReference>
<name>A0A975IM33_LOWBP</name>